<proteinExistence type="predicted"/>
<accession>A0A0A9WRR0</accession>
<dbReference type="EMBL" id="GBHO01034461">
    <property type="protein sequence ID" value="JAG09143.1"/>
    <property type="molecule type" value="Transcribed_RNA"/>
</dbReference>
<feature type="compositionally biased region" description="Basic residues" evidence="1">
    <location>
        <begin position="146"/>
        <end position="160"/>
    </location>
</feature>
<evidence type="ECO:0000313" key="2">
    <source>
        <dbReference type="EMBL" id="JAG09143.1"/>
    </source>
</evidence>
<name>A0A0A9WRR0_LYGHE</name>
<reference evidence="2" key="2">
    <citation type="submission" date="2014-07" db="EMBL/GenBank/DDBJ databases">
        <authorList>
            <person name="Hull J."/>
        </authorList>
    </citation>
    <scope>NUCLEOTIDE SEQUENCE</scope>
</reference>
<reference evidence="2" key="1">
    <citation type="journal article" date="2014" name="PLoS ONE">
        <title>Transcriptome-Based Identification of ABC Transporters in the Western Tarnished Plant Bug Lygus hesperus.</title>
        <authorList>
            <person name="Hull J.J."/>
            <person name="Chaney K."/>
            <person name="Geib S.M."/>
            <person name="Fabrick J.A."/>
            <person name="Brent C.S."/>
            <person name="Walsh D."/>
            <person name="Lavine L.C."/>
        </authorList>
    </citation>
    <scope>NUCLEOTIDE SEQUENCE</scope>
</reference>
<feature type="compositionally biased region" description="Polar residues" evidence="1">
    <location>
        <begin position="68"/>
        <end position="81"/>
    </location>
</feature>
<organism evidence="2">
    <name type="scientific">Lygus hesperus</name>
    <name type="common">Western plant bug</name>
    <dbReference type="NCBI Taxonomy" id="30085"/>
    <lineage>
        <taxon>Eukaryota</taxon>
        <taxon>Metazoa</taxon>
        <taxon>Ecdysozoa</taxon>
        <taxon>Arthropoda</taxon>
        <taxon>Hexapoda</taxon>
        <taxon>Insecta</taxon>
        <taxon>Pterygota</taxon>
        <taxon>Neoptera</taxon>
        <taxon>Paraneoptera</taxon>
        <taxon>Hemiptera</taxon>
        <taxon>Heteroptera</taxon>
        <taxon>Panheteroptera</taxon>
        <taxon>Cimicomorpha</taxon>
        <taxon>Miridae</taxon>
        <taxon>Mirini</taxon>
        <taxon>Lygus</taxon>
    </lineage>
</organism>
<feature type="region of interest" description="Disordered" evidence="1">
    <location>
        <begin position="66"/>
        <end position="160"/>
    </location>
</feature>
<protein>
    <submittedName>
        <fullName evidence="2">ETS-related transcription factor Elf-3</fullName>
    </submittedName>
</protein>
<feature type="compositionally biased region" description="Low complexity" evidence="1">
    <location>
        <begin position="109"/>
        <end position="122"/>
    </location>
</feature>
<gene>
    <name evidence="2" type="primary">Elf3</name>
    <name evidence="2" type="ORF">CM83_8856</name>
</gene>
<evidence type="ECO:0000256" key="1">
    <source>
        <dbReference type="SAM" id="MobiDB-lite"/>
    </source>
</evidence>
<sequence length="160" mass="17749">MINRGGSRNLTLKPDDRVWVKDFRNPLRPTWVPGIVSTTLGTQTYQIQTEEGKSWTRHIDQIWLRDVAQSNPSTAQQTNVPSPGEQIDPASPEPGTPDPVPPRTPTPRTPRASSSGTASASAHLKEAPTSPPFLGFDDQKPPISPRRLRPRNLTRTPKYK</sequence>
<dbReference type="AlphaFoldDB" id="A0A0A9WRR0"/>
<feature type="compositionally biased region" description="Pro residues" evidence="1">
    <location>
        <begin position="91"/>
        <end position="108"/>
    </location>
</feature>